<dbReference type="Pfam" id="PF03466">
    <property type="entry name" value="LysR_substrate"/>
    <property type="match status" value="1"/>
</dbReference>
<keyword evidence="2" id="KW-0805">Transcription regulation</keyword>
<name>A0A3M0G539_9ACTN</name>
<keyword evidence="3" id="KW-0238">DNA-binding</keyword>
<dbReference type="InterPro" id="IPR000847">
    <property type="entry name" value="LysR_HTH_N"/>
</dbReference>
<keyword evidence="7" id="KW-1185">Reference proteome</keyword>
<dbReference type="GO" id="GO:0000976">
    <property type="term" value="F:transcription cis-regulatory region binding"/>
    <property type="evidence" value="ECO:0007669"/>
    <property type="project" value="TreeGrafter"/>
</dbReference>
<evidence type="ECO:0000256" key="4">
    <source>
        <dbReference type="ARBA" id="ARBA00023163"/>
    </source>
</evidence>
<feature type="domain" description="HTH lysR-type" evidence="5">
    <location>
        <begin position="1"/>
        <end position="61"/>
    </location>
</feature>
<organism evidence="6 7">
    <name type="scientific">Tessaracoccus antarcticus</name>
    <dbReference type="NCBI Taxonomy" id="2479848"/>
    <lineage>
        <taxon>Bacteria</taxon>
        <taxon>Bacillati</taxon>
        <taxon>Actinomycetota</taxon>
        <taxon>Actinomycetes</taxon>
        <taxon>Propionibacteriales</taxon>
        <taxon>Propionibacteriaceae</taxon>
        <taxon>Tessaracoccus</taxon>
    </lineage>
</organism>
<proteinExistence type="inferred from homology"/>
<evidence type="ECO:0000256" key="1">
    <source>
        <dbReference type="ARBA" id="ARBA00009437"/>
    </source>
</evidence>
<evidence type="ECO:0000313" key="6">
    <source>
        <dbReference type="EMBL" id="RMB60140.1"/>
    </source>
</evidence>
<dbReference type="Gene3D" id="1.10.10.10">
    <property type="entry name" value="Winged helix-like DNA-binding domain superfamily/Winged helix DNA-binding domain"/>
    <property type="match status" value="1"/>
</dbReference>
<evidence type="ECO:0000256" key="2">
    <source>
        <dbReference type="ARBA" id="ARBA00023015"/>
    </source>
</evidence>
<evidence type="ECO:0000256" key="3">
    <source>
        <dbReference type="ARBA" id="ARBA00023125"/>
    </source>
</evidence>
<dbReference type="PROSITE" id="PS50931">
    <property type="entry name" value="HTH_LYSR"/>
    <property type="match status" value="1"/>
</dbReference>
<dbReference type="EMBL" id="REFW01000002">
    <property type="protein sequence ID" value="RMB60140.1"/>
    <property type="molecule type" value="Genomic_DNA"/>
</dbReference>
<dbReference type="Pfam" id="PF00126">
    <property type="entry name" value="HTH_1"/>
    <property type="match status" value="1"/>
</dbReference>
<dbReference type="PANTHER" id="PTHR30126">
    <property type="entry name" value="HTH-TYPE TRANSCRIPTIONAL REGULATOR"/>
    <property type="match status" value="1"/>
</dbReference>
<dbReference type="AlphaFoldDB" id="A0A3M0G539"/>
<keyword evidence="4" id="KW-0804">Transcription</keyword>
<protein>
    <submittedName>
        <fullName evidence="6">LysR family transcriptional regulator</fullName>
    </submittedName>
</protein>
<dbReference type="InterPro" id="IPR036388">
    <property type="entry name" value="WH-like_DNA-bd_sf"/>
</dbReference>
<dbReference type="SUPFAM" id="SSF53850">
    <property type="entry name" value="Periplasmic binding protein-like II"/>
    <property type="match status" value="1"/>
</dbReference>
<dbReference type="Gene3D" id="3.40.190.290">
    <property type="match status" value="1"/>
</dbReference>
<dbReference type="InterPro" id="IPR036390">
    <property type="entry name" value="WH_DNA-bd_sf"/>
</dbReference>
<dbReference type="InterPro" id="IPR005119">
    <property type="entry name" value="LysR_subst-bd"/>
</dbReference>
<evidence type="ECO:0000259" key="5">
    <source>
        <dbReference type="PROSITE" id="PS50931"/>
    </source>
</evidence>
<dbReference type="GO" id="GO:0003700">
    <property type="term" value="F:DNA-binding transcription factor activity"/>
    <property type="evidence" value="ECO:0007669"/>
    <property type="project" value="InterPro"/>
</dbReference>
<reference evidence="6 7" key="1">
    <citation type="submission" date="2018-10" db="EMBL/GenBank/DDBJ databases">
        <title>Tessaracoccus antarcticuss sp. nov., isolated from sediment.</title>
        <authorList>
            <person name="Zhou L.Y."/>
            <person name="Du Z.J."/>
        </authorList>
    </citation>
    <scope>NUCLEOTIDE SEQUENCE [LARGE SCALE GENOMIC DNA]</scope>
    <source>
        <strain evidence="6 7">JDX10</strain>
    </source>
</reference>
<dbReference type="Proteomes" id="UP000275256">
    <property type="component" value="Unassembled WGS sequence"/>
</dbReference>
<gene>
    <name evidence="6" type="ORF">EAX62_10630</name>
</gene>
<dbReference type="PANTHER" id="PTHR30126:SF39">
    <property type="entry name" value="HTH-TYPE TRANSCRIPTIONAL REGULATOR CYSL"/>
    <property type="match status" value="1"/>
</dbReference>
<dbReference type="RefSeq" id="WP_121901620.1">
    <property type="nucleotide sequence ID" value="NZ_REFW01000002.1"/>
</dbReference>
<comment type="caution">
    <text evidence="6">The sequence shown here is derived from an EMBL/GenBank/DDBJ whole genome shotgun (WGS) entry which is preliminary data.</text>
</comment>
<sequence>MTWPLLADLELLVRSDQLGSLSAAARELGLSQPEASRRLSRLEGQLDQQLMVRSHTGSRLTKAGELVAEWSNQLLDQATQWQAGVAALHARTSTQLLLAASQTIAEYLAPRWLAAFRTLHEDVVARLEVHNSAHVAALVASGETELGLVESPSVPAMLESVSIGRDRLVVVVAPGHPWSKRRSIRIQDVAATSLVVREPGSGTRETLEQALEGLPCTPSALELPSNAAVLSAAAAGGGPAVVSALAARGAIADGRLLRVPLSGRPLERELRAVWRRDIPLGHLAEAFVAMLRTDEGMGR</sequence>
<dbReference type="OrthoDB" id="9808620at2"/>
<accession>A0A3M0G539</accession>
<dbReference type="PRINTS" id="PR00039">
    <property type="entry name" value="HTHLYSR"/>
</dbReference>
<dbReference type="SUPFAM" id="SSF46785">
    <property type="entry name" value="Winged helix' DNA-binding domain"/>
    <property type="match status" value="1"/>
</dbReference>
<evidence type="ECO:0000313" key="7">
    <source>
        <dbReference type="Proteomes" id="UP000275256"/>
    </source>
</evidence>
<comment type="similarity">
    <text evidence="1">Belongs to the LysR transcriptional regulatory family.</text>
</comment>